<dbReference type="Proteomes" id="UP000092993">
    <property type="component" value="Unassembled WGS sequence"/>
</dbReference>
<protein>
    <submittedName>
        <fullName evidence="1">Uncharacterized protein</fullName>
    </submittedName>
</protein>
<gene>
    <name evidence="1" type="ORF">A0H81_06188</name>
</gene>
<dbReference type="AlphaFoldDB" id="A0A1C7M9X5"/>
<name>A0A1C7M9X5_GRIFR</name>
<dbReference type="EMBL" id="LUGG01000006">
    <property type="protein sequence ID" value="OBZ73678.1"/>
    <property type="molecule type" value="Genomic_DNA"/>
</dbReference>
<sequence length="149" mass="15879">MPFSPVLPFVSPFSTTHCLSAVLQRLGHTKIITANISATPAACISIKSSLSASSLIPAILHTQRPSCLVEPANSPVRSLSADLAFLTPTLETAVLALQRAAVANSPQTRQSTSPACPDSYQSLNDVLPRVSRRTIVSPKKLDYTSARRL</sequence>
<keyword evidence="2" id="KW-1185">Reference proteome</keyword>
<organism evidence="1 2">
    <name type="scientific">Grifola frondosa</name>
    <name type="common">Maitake</name>
    <name type="synonym">Polyporus frondosus</name>
    <dbReference type="NCBI Taxonomy" id="5627"/>
    <lineage>
        <taxon>Eukaryota</taxon>
        <taxon>Fungi</taxon>
        <taxon>Dikarya</taxon>
        <taxon>Basidiomycota</taxon>
        <taxon>Agaricomycotina</taxon>
        <taxon>Agaricomycetes</taxon>
        <taxon>Polyporales</taxon>
        <taxon>Grifolaceae</taxon>
        <taxon>Grifola</taxon>
    </lineage>
</organism>
<proteinExistence type="predicted"/>
<comment type="caution">
    <text evidence="1">The sequence shown here is derived from an EMBL/GenBank/DDBJ whole genome shotgun (WGS) entry which is preliminary data.</text>
</comment>
<accession>A0A1C7M9X5</accession>
<reference evidence="1 2" key="1">
    <citation type="submission" date="2016-03" db="EMBL/GenBank/DDBJ databases">
        <title>Whole genome sequencing of Grifola frondosa 9006-11.</title>
        <authorList>
            <person name="Min B."/>
            <person name="Park H."/>
            <person name="Kim J.-G."/>
            <person name="Cho H."/>
            <person name="Oh Y.-L."/>
            <person name="Kong W.-S."/>
            <person name="Choi I.-G."/>
        </authorList>
    </citation>
    <scope>NUCLEOTIDE SEQUENCE [LARGE SCALE GENOMIC DNA]</scope>
    <source>
        <strain evidence="1 2">9006-11</strain>
    </source>
</reference>
<evidence type="ECO:0000313" key="1">
    <source>
        <dbReference type="EMBL" id="OBZ73678.1"/>
    </source>
</evidence>
<evidence type="ECO:0000313" key="2">
    <source>
        <dbReference type="Proteomes" id="UP000092993"/>
    </source>
</evidence>